<dbReference type="GO" id="GO:0043093">
    <property type="term" value="P:FtsZ-dependent cytokinesis"/>
    <property type="evidence" value="ECO:0007669"/>
    <property type="project" value="UniProtKB-UniRule"/>
</dbReference>
<dbReference type="PROSITE" id="PS51779">
    <property type="entry name" value="POTRA"/>
    <property type="match status" value="1"/>
</dbReference>
<keyword evidence="6 8" id="KW-0472">Membrane</keyword>
<dbReference type="AlphaFoldDB" id="A0A4Q4Z6A6"/>
<dbReference type="Pfam" id="PF08478">
    <property type="entry name" value="POTRA_1"/>
    <property type="match status" value="1"/>
</dbReference>
<keyword evidence="3 8" id="KW-0132">Cell division</keyword>
<gene>
    <name evidence="8" type="primary">ftsQ</name>
    <name evidence="10" type="ORF">EKO23_19400</name>
</gene>
<sequence>MIDLRTGEEHEAEVSESSRRRFARRQWARRWLAWRLVVAVLLVLALVAGVVWLFFFSSTLAVKGVEVQGTAQLTEQQVRAAAAVPTGEPLARADLAGIRDRVEDLPQVASVDVSRQWPDRILLRVTERQAVAVVEVDGRLRGMDDGGVVFRDYARRPRVLPLVKVPAGTGEEALAEGAEVVGALPFRLARKVAYVEVASVDRITLHLRDGRTVMWGSAEQSDEKAVVLDALLQRPGRELDVSVPGQPTSRG</sequence>
<dbReference type="InterPro" id="IPR026579">
    <property type="entry name" value="FtsQ"/>
</dbReference>
<comment type="function">
    <text evidence="8">Essential cell division protein.</text>
</comment>
<evidence type="ECO:0000256" key="3">
    <source>
        <dbReference type="ARBA" id="ARBA00022618"/>
    </source>
</evidence>
<reference evidence="10 11" key="1">
    <citation type="submission" date="2019-01" db="EMBL/GenBank/DDBJ databases">
        <title>Nocardioides guangzhouensis sp. nov., an actinobacterium isolated from soil.</title>
        <authorList>
            <person name="Fu Y."/>
            <person name="Cai Y."/>
            <person name="Lin Z."/>
            <person name="Chen P."/>
        </authorList>
    </citation>
    <scope>NUCLEOTIDE SEQUENCE [LARGE SCALE GENOMIC DNA]</scope>
    <source>
        <strain evidence="10 11">130</strain>
    </source>
</reference>
<dbReference type="RefSeq" id="WP_134719783.1">
    <property type="nucleotide sequence ID" value="NZ_SDKM01000034.1"/>
</dbReference>
<dbReference type="InterPro" id="IPR050487">
    <property type="entry name" value="FtsQ_DivIB"/>
</dbReference>
<dbReference type="Gene3D" id="3.10.20.310">
    <property type="entry name" value="membrane protein fhac"/>
    <property type="match status" value="1"/>
</dbReference>
<evidence type="ECO:0000256" key="6">
    <source>
        <dbReference type="ARBA" id="ARBA00023136"/>
    </source>
</evidence>
<evidence type="ECO:0000259" key="9">
    <source>
        <dbReference type="PROSITE" id="PS51779"/>
    </source>
</evidence>
<evidence type="ECO:0000313" key="11">
    <source>
        <dbReference type="Proteomes" id="UP000295198"/>
    </source>
</evidence>
<dbReference type="HAMAP" id="MF_00911">
    <property type="entry name" value="FtsQ_subfam"/>
    <property type="match status" value="1"/>
</dbReference>
<keyword evidence="5 8" id="KW-1133">Transmembrane helix</keyword>
<dbReference type="GO" id="GO:0032153">
    <property type="term" value="C:cell division site"/>
    <property type="evidence" value="ECO:0007669"/>
    <property type="project" value="UniProtKB-UniRule"/>
</dbReference>
<evidence type="ECO:0000256" key="2">
    <source>
        <dbReference type="ARBA" id="ARBA00022475"/>
    </source>
</evidence>
<comment type="caution">
    <text evidence="10">The sequence shown here is derived from an EMBL/GenBank/DDBJ whole genome shotgun (WGS) entry which is preliminary data.</text>
</comment>
<accession>A0A4Q4Z6A6</accession>
<dbReference type="InterPro" id="IPR005548">
    <property type="entry name" value="Cell_div_FtsQ/DivIB_C"/>
</dbReference>
<dbReference type="GO" id="GO:0090529">
    <property type="term" value="P:cell septum assembly"/>
    <property type="evidence" value="ECO:0007669"/>
    <property type="project" value="InterPro"/>
</dbReference>
<dbReference type="PANTHER" id="PTHR37820:SF1">
    <property type="entry name" value="CELL DIVISION PROTEIN FTSQ"/>
    <property type="match status" value="1"/>
</dbReference>
<dbReference type="InterPro" id="IPR013685">
    <property type="entry name" value="POTRA_FtsQ_type"/>
</dbReference>
<keyword evidence="7 8" id="KW-0131">Cell cycle</keyword>
<keyword evidence="11" id="KW-1185">Reference proteome</keyword>
<comment type="similarity">
    <text evidence="8">Belongs to the FtsQ/DivIB family. FtsQ subfamily.</text>
</comment>
<proteinExistence type="inferred from homology"/>
<name>A0A4Q4Z6A6_9ACTN</name>
<evidence type="ECO:0000256" key="8">
    <source>
        <dbReference type="HAMAP-Rule" id="MF_00911"/>
    </source>
</evidence>
<keyword evidence="2 8" id="KW-1003">Cell membrane</keyword>
<comment type="subcellular location">
    <subcellularLocation>
        <location evidence="8">Cell membrane</location>
        <topology evidence="8">Single-pass type II membrane protein</topology>
    </subcellularLocation>
    <subcellularLocation>
        <location evidence="1">Membrane</location>
    </subcellularLocation>
    <text evidence="8">Localizes to the division septum.</text>
</comment>
<dbReference type="Proteomes" id="UP000295198">
    <property type="component" value="Unassembled WGS sequence"/>
</dbReference>
<organism evidence="10 11">
    <name type="scientific">Nocardioides guangzhouensis</name>
    <dbReference type="NCBI Taxonomy" id="2497878"/>
    <lineage>
        <taxon>Bacteria</taxon>
        <taxon>Bacillati</taxon>
        <taxon>Actinomycetota</taxon>
        <taxon>Actinomycetes</taxon>
        <taxon>Propionibacteriales</taxon>
        <taxon>Nocardioidaceae</taxon>
        <taxon>Nocardioides</taxon>
    </lineage>
</organism>
<feature type="domain" description="POTRA" evidence="9">
    <location>
        <begin position="60"/>
        <end position="128"/>
    </location>
</feature>
<feature type="transmembrane region" description="Helical" evidence="8">
    <location>
        <begin position="32"/>
        <end position="55"/>
    </location>
</feature>
<dbReference type="InterPro" id="IPR034746">
    <property type="entry name" value="POTRA"/>
</dbReference>
<evidence type="ECO:0000313" key="10">
    <source>
        <dbReference type="EMBL" id="RYP83337.1"/>
    </source>
</evidence>
<dbReference type="EMBL" id="SDKM01000034">
    <property type="protein sequence ID" value="RYP83337.1"/>
    <property type="molecule type" value="Genomic_DNA"/>
</dbReference>
<evidence type="ECO:0000256" key="7">
    <source>
        <dbReference type="ARBA" id="ARBA00023306"/>
    </source>
</evidence>
<dbReference type="PANTHER" id="PTHR37820">
    <property type="entry name" value="CELL DIVISION PROTEIN DIVIB"/>
    <property type="match status" value="1"/>
</dbReference>
<keyword evidence="4 8" id="KW-0812">Transmembrane</keyword>
<dbReference type="OrthoDB" id="9790760at2"/>
<evidence type="ECO:0000256" key="1">
    <source>
        <dbReference type="ARBA" id="ARBA00004370"/>
    </source>
</evidence>
<dbReference type="GO" id="GO:0005886">
    <property type="term" value="C:plasma membrane"/>
    <property type="evidence" value="ECO:0007669"/>
    <property type="project" value="UniProtKB-SubCell"/>
</dbReference>
<evidence type="ECO:0000256" key="5">
    <source>
        <dbReference type="ARBA" id="ARBA00022989"/>
    </source>
</evidence>
<evidence type="ECO:0000256" key="4">
    <source>
        <dbReference type="ARBA" id="ARBA00022692"/>
    </source>
</evidence>
<protein>
    <recommendedName>
        <fullName evidence="8">Cell division protein FtsQ</fullName>
    </recommendedName>
</protein>
<dbReference type="Pfam" id="PF03799">
    <property type="entry name" value="FtsQ_DivIB_C"/>
    <property type="match status" value="1"/>
</dbReference>